<sequence>MALFFTLGMVVFFTIPSILLGTEKDLADTPIGVNHSLSLNDLTLTQLERGYNEKTHYAEILLKADGTMPEGGKLEMIASESKTEQEIPHHLIRLTENYYLIQLSQIPENWKSIVIDIGIVSPTNPDFDPKSIQDLFENYGRKEVDPDEETVQGALFMNRKKVPEDSKAEPQNEDKYLAKCLELQIKESEKLIQTNKDLIRQSQKFIEGIEREINELESEKKYETKTEIEETNQEIQTKQSQISEYETKITEAESNNDELQEKIQKLHEQIQDYHKKEK</sequence>
<gene>
    <name evidence="2" type="ORF">EB03_02871</name>
</gene>
<comment type="caution">
    <text evidence="2">The sequence shown here is derived from an EMBL/GenBank/DDBJ whole genome shotgun (WGS) entry which is preliminary data.</text>
</comment>
<organism evidence="2 3">
    <name type="scientific">Enterococcus hirae</name>
    <dbReference type="NCBI Taxonomy" id="1354"/>
    <lineage>
        <taxon>Bacteria</taxon>
        <taxon>Bacillati</taxon>
        <taxon>Bacillota</taxon>
        <taxon>Bacilli</taxon>
        <taxon>Lactobacillales</taxon>
        <taxon>Enterococcaceae</taxon>
        <taxon>Enterococcus</taxon>
    </lineage>
</organism>
<protein>
    <submittedName>
        <fullName evidence="2">Uncharacterized protein</fullName>
    </submittedName>
</protein>
<proteinExistence type="predicted"/>
<keyword evidence="1" id="KW-0175">Coiled coil</keyword>
<name>A0AB37IIK8_ENTHR</name>
<evidence type="ECO:0000313" key="2">
    <source>
        <dbReference type="EMBL" id="RBT66011.1"/>
    </source>
</evidence>
<dbReference type="RefSeq" id="WP_205222272.1">
    <property type="nucleotide sequence ID" value="NZ_KZ846697.1"/>
</dbReference>
<dbReference type="Proteomes" id="UP000253498">
    <property type="component" value="Unassembled WGS sequence"/>
</dbReference>
<dbReference type="AlphaFoldDB" id="A0AB37IIK8"/>
<evidence type="ECO:0000256" key="1">
    <source>
        <dbReference type="SAM" id="Coils"/>
    </source>
</evidence>
<accession>A0AB37IIK8</accession>
<feature type="coiled-coil region" evidence="1">
    <location>
        <begin position="199"/>
        <end position="276"/>
    </location>
</feature>
<evidence type="ECO:0000313" key="3">
    <source>
        <dbReference type="Proteomes" id="UP000253498"/>
    </source>
</evidence>
<dbReference type="EMBL" id="LESJ01000012">
    <property type="protein sequence ID" value="RBT66011.1"/>
    <property type="molecule type" value="Genomic_DNA"/>
</dbReference>
<reference evidence="2 3" key="1">
    <citation type="submission" date="2015-06" db="EMBL/GenBank/DDBJ databases">
        <title>The Genome Sequence of Enterococcus hirae 88EA1.</title>
        <authorList>
            <consortium name="The Broad Institute Genomics Platform"/>
            <consortium name="The Broad Institute Genome Sequencing Center for Infectious Disease"/>
            <person name="Earl A.M."/>
            <person name="Van Tyne D."/>
            <person name="Lebreton F."/>
            <person name="Saavedra J.T."/>
            <person name="Gilmore M.S."/>
            <person name="Manson McGuire A."/>
            <person name="Clock S."/>
            <person name="Crupain M."/>
            <person name="Rangan U."/>
            <person name="Young S."/>
            <person name="Abouelleil A."/>
            <person name="Cao P."/>
            <person name="Chapman S.B."/>
            <person name="Griggs A."/>
            <person name="Priest M."/>
            <person name="Shea T."/>
            <person name="Wortman J."/>
            <person name="Nusbaum C."/>
            <person name="Birren B."/>
        </authorList>
    </citation>
    <scope>NUCLEOTIDE SEQUENCE [LARGE SCALE GENOMIC DNA]</scope>
    <source>
        <strain evidence="2 3">88EA1</strain>
    </source>
</reference>